<dbReference type="InterPro" id="IPR001789">
    <property type="entry name" value="Sig_transdc_resp-reg_receiver"/>
</dbReference>
<feature type="domain" description="Response regulatory" evidence="3">
    <location>
        <begin position="13"/>
        <end position="122"/>
    </location>
</feature>
<evidence type="ECO:0000313" key="4">
    <source>
        <dbReference type="EMBL" id="KAA9001483.1"/>
    </source>
</evidence>
<proteinExistence type="predicted"/>
<dbReference type="RefSeq" id="WP_150453903.1">
    <property type="nucleotide sequence ID" value="NZ_VYKI01000005.1"/>
</dbReference>
<evidence type="ECO:0000256" key="1">
    <source>
        <dbReference type="ARBA" id="ARBA00022553"/>
    </source>
</evidence>
<sequence>MQKYGSERVQEQCLLLVEDQLDLAELVEDALSSDGSTITHAESVFEALSLLRNGQFDAAILDIELGDGVVFPVADRLAELGVPFLFASAVYDQVVPARHQKARFVAKPFHIPQLQEAVNQTLAQGRAARPSQR</sequence>
<dbReference type="PANTHER" id="PTHR44591:SF24">
    <property type="entry name" value="PROTEIN-GLUTAMATE METHYLESTERASE_PROTEIN-GLUTAMINE GLUTAMINASE 1"/>
    <property type="match status" value="1"/>
</dbReference>
<dbReference type="SMART" id="SM00448">
    <property type="entry name" value="REC"/>
    <property type="match status" value="1"/>
</dbReference>
<evidence type="ECO:0000259" key="3">
    <source>
        <dbReference type="PROSITE" id="PS50110"/>
    </source>
</evidence>
<dbReference type="PROSITE" id="PS50110">
    <property type="entry name" value="RESPONSE_REGULATORY"/>
    <property type="match status" value="1"/>
</dbReference>
<organism evidence="4 5">
    <name type="scientific">Stenotrophomonas cyclobalanopsidis</name>
    <dbReference type="NCBI Taxonomy" id="2771362"/>
    <lineage>
        <taxon>Bacteria</taxon>
        <taxon>Pseudomonadati</taxon>
        <taxon>Pseudomonadota</taxon>
        <taxon>Gammaproteobacteria</taxon>
        <taxon>Lysobacterales</taxon>
        <taxon>Lysobacteraceae</taxon>
        <taxon>Stenotrophomonas</taxon>
    </lineage>
</organism>
<dbReference type="Proteomes" id="UP000326367">
    <property type="component" value="Unassembled WGS sequence"/>
</dbReference>
<comment type="caution">
    <text evidence="4">The sequence shown here is derived from an EMBL/GenBank/DDBJ whole genome shotgun (WGS) entry which is preliminary data.</text>
</comment>
<dbReference type="InterPro" id="IPR050595">
    <property type="entry name" value="Bact_response_regulator"/>
</dbReference>
<name>A0ABQ6T2Z5_9GAMM</name>
<evidence type="ECO:0000256" key="2">
    <source>
        <dbReference type="PROSITE-ProRule" id="PRU00169"/>
    </source>
</evidence>
<dbReference type="InterPro" id="IPR011006">
    <property type="entry name" value="CheY-like_superfamily"/>
</dbReference>
<dbReference type="Pfam" id="PF00072">
    <property type="entry name" value="Response_reg"/>
    <property type="match status" value="1"/>
</dbReference>
<dbReference type="EMBL" id="VYKI01000005">
    <property type="protein sequence ID" value="KAA9001483.1"/>
    <property type="molecule type" value="Genomic_DNA"/>
</dbReference>
<dbReference type="Gene3D" id="3.40.50.2300">
    <property type="match status" value="1"/>
</dbReference>
<feature type="modified residue" description="4-aspartylphosphate" evidence="2">
    <location>
        <position position="62"/>
    </location>
</feature>
<gene>
    <name evidence="4" type="ORF">FJU31_05835</name>
</gene>
<keyword evidence="1 2" id="KW-0597">Phosphoprotein</keyword>
<accession>A0ABQ6T2Z5</accession>
<evidence type="ECO:0000313" key="5">
    <source>
        <dbReference type="Proteomes" id="UP000326367"/>
    </source>
</evidence>
<dbReference type="SUPFAM" id="SSF52172">
    <property type="entry name" value="CheY-like"/>
    <property type="match status" value="1"/>
</dbReference>
<dbReference type="PANTHER" id="PTHR44591">
    <property type="entry name" value="STRESS RESPONSE REGULATOR PROTEIN 1"/>
    <property type="match status" value="1"/>
</dbReference>
<keyword evidence="5" id="KW-1185">Reference proteome</keyword>
<protein>
    <submittedName>
        <fullName evidence="4">Response regulator</fullName>
    </submittedName>
</protein>
<reference evidence="4 5" key="1">
    <citation type="journal article" date="2020" name="Antonie Van Leeuwenhoek">
        <title>Stenotrophomonas cyclobalanopsidis sp. nov., isolated from the leaf spot disease of Cyclobalanopsis patelliformis.</title>
        <authorList>
            <person name="Bian D.R."/>
            <person name="Xue H."/>
            <person name="Piao C.G."/>
            <person name="Li Y."/>
        </authorList>
    </citation>
    <scope>NUCLEOTIDE SEQUENCE [LARGE SCALE GENOMIC DNA]</scope>
    <source>
        <strain evidence="4 5">TPQG1-4</strain>
    </source>
</reference>